<dbReference type="EMBL" id="JMPR01000020">
    <property type="protein sequence ID" value="KFD20579.1"/>
    <property type="molecule type" value="Genomic_DNA"/>
</dbReference>
<feature type="transmembrane region" description="Helical" evidence="7">
    <location>
        <begin position="97"/>
        <end position="118"/>
    </location>
</feature>
<feature type="domain" description="EamA" evidence="8">
    <location>
        <begin position="10"/>
        <end position="142"/>
    </location>
</feature>
<dbReference type="PANTHER" id="PTHR32322:SF2">
    <property type="entry name" value="EAMA DOMAIN-CONTAINING PROTEIN"/>
    <property type="match status" value="1"/>
</dbReference>
<feature type="domain" description="EamA" evidence="8">
    <location>
        <begin position="160"/>
        <end position="294"/>
    </location>
</feature>
<feature type="transmembrane region" description="Helical" evidence="7">
    <location>
        <begin position="222"/>
        <end position="240"/>
    </location>
</feature>
<evidence type="ECO:0000313" key="9">
    <source>
        <dbReference type="EMBL" id="KFD20579.1"/>
    </source>
</evidence>
<evidence type="ECO:0000256" key="3">
    <source>
        <dbReference type="ARBA" id="ARBA00022475"/>
    </source>
</evidence>
<evidence type="ECO:0000256" key="1">
    <source>
        <dbReference type="ARBA" id="ARBA00004651"/>
    </source>
</evidence>
<dbReference type="SUPFAM" id="SSF103481">
    <property type="entry name" value="Multidrug resistance efflux transporter EmrE"/>
    <property type="match status" value="2"/>
</dbReference>
<evidence type="ECO:0000313" key="10">
    <source>
        <dbReference type="Proteomes" id="UP000028602"/>
    </source>
</evidence>
<gene>
    <name evidence="9" type="ORF">GTPT_1112</name>
</gene>
<dbReference type="Proteomes" id="UP000028602">
    <property type="component" value="Unassembled WGS sequence"/>
</dbReference>
<dbReference type="PANTHER" id="PTHR32322">
    <property type="entry name" value="INNER MEMBRANE TRANSPORTER"/>
    <property type="match status" value="1"/>
</dbReference>
<feature type="transmembrane region" description="Helical" evidence="7">
    <location>
        <begin position="187"/>
        <end position="210"/>
    </location>
</feature>
<comment type="caution">
    <text evidence="9">The sequence shown here is derived from an EMBL/GenBank/DDBJ whole genome shotgun (WGS) entry which is preliminary data.</text>
</comment>
<sequence length="313" mass="32695">MSQADARNLPGIFAVLLAAVLWGTTGTAATFATGVSPLAIGSIAMGTGGLLQALIALRPVLRQRRRIAGNFRYLLIGAIAVGIYPLAFYTSMHNAGVAVGTVVSIGSAPLLSSLIEYVCDKHPLNRQWSLGALTGVSGMTLLCLAESHATSAGNILQIATGIITGLVAGFTYALYSWSARKMMQYGVSASAAMGSTFGAGALLLLPVLLVTGAPLLDSRVNTAVGIYMALVPMFIGYLCYGYGLARIRASTATTLTLTEPVVAALLAVTLVGERLPLSGWVGIGLILLCLIIISLPVQHLVFFRQRVKSRMDP</sequence>
<dbReference type="InterPro" id="IPR037185">
    <property type="entry name" value="EmrE-like"/>
</dbReference>
<keyword evidence="10" id="KW-1185">Reference proteome</keyword>
<evidence type="ECO:0000259" key="8">
    <source>
        <dbReference type="Pfam" id="PF00892"/>
    </source>
</evidence>
<feature type="transmembrane region" description="Helical" evidence="7">
    <location>
        <begin position="155"/>
        <end position="175"/>
    </location>
</feature>
<organism evidence="9 10">
    <name type="scientific">Tatumella ptyseos ATCC 33301</name>
    <dbReference type="NCBI Taxonomy" id="1005995"/>
    <lineage>
        <taxon>Bacteria</taxon>
        <taxon>Pseudomonadati</taxon>
        <taxon>Pseudomonadota</taxon>
        <taxon>Gammaproteobacteria</taxon>
        <taxon>Enterobacterales</taxon>
        <taxon>Erwiniaceae</taxon>
        <taxon>Tatumella</taxon>
    </lineage>
</organism>
<feature type="transmembrane region" description="Helical" evidence="7">
    <location>
        <begin position="73"/>
        <end position="91"/>
    </location>
</feature>
<dbReference type="eggNOG" id="COG0697">
    <property type="taxonomic scope" value="Bacteria"/>
</dbReference>
<evidence type="ECO:0000256" key="4">
    <source>
        <dbReference type="ARBA" id="ARBA00022692"/>
    </source>
</evidence>
<comment type="similarity">
    <text evidence="2">Belongs to the EamA transporter family.</text>
</comment>
<feature type="transmembrane region" description="Helical" evidence="7">
    <location>
        <begin position="38"/>
        <end position="61"/>
    </location>
</feature>
<feature type="transmembrane region" description="Helical" evidence="7">
    <location>
        <begin position="252"/>
        <end position="271"/>
    </location>
</feature>
<comment type="subcellular location">
    <subcellularLocation>
        <location evidence="1">Cell membrane</location>
        <topology evidence="1">Multi-pass membrane protein</topology>
    </subcellularLocation>
</comment>
<dbReference type="RefSeq" id="WP_025901169.1">
    <property type="nucleotide sequence ID" value="NZ_ATMJ01000012.1"/>
</dbReference>
<evidence type="ECO:0000256" key="7">
    <source>
        <dbReference type="SAM" id="Phobius"/>
    </source>
</evidence>
<dbReference type="InterPro" id="IPR000620">
    <property type="entry name" value="EamA_dom"/>
</dbReference>
<name>A0A085JJD3_9GAMM</name>
<evidence type="ECO:0000256" key="6">
    <source>
        <dbReference type="ARBA" id="ARBA00023136"/>
    </source>
</evidence>
<dbReference type="GO" id="GO:0016020">
    <property type="term" value="C:membrane"/>
    <property type="evidence" value="ECO:0007669"/>
    <property type="project" value="UniProtKB-SubCell"/>
</dbReference>
<protein>
    <submittedName>
        <fullName evidence="9">Drug/metabolite transporter (DMT) superfamily permease</fullName>
    </submittedName>
</protein>
<keyword evidence="5 7" id="KW-1133">Transmembrane helix</keyword>
<evidence type="ECO:0000256" key="5">
    <source>
        <dbReference type="ARBA" id="ARBA00022989"/>
    </source>
</evidence>
<keyword evidence="3" id="KW-1003">Cell membrane</keyword>
<dbReference type="AlphaFoldDB" id="A0A085JJD3"/>
<reference evidence="9 10" key="1">
    <citation type="submission" date="2014-05" db="EMBL/GenBank/DDBJ databases">
        <title>ATOL: Assembling a taxonomically balanced genome-scale reconstruction of the evolutionary history of the Enterobacteriaceae.</title>
        <authorList>
            <person name="Plunkett G.III."/>
            <person name="Neeno-Eckwall E.C."/>
            <person name="Glasner J.D."/>
            <person name="Perna N.T."/>
        </authorList>
    </citation>
    <scope>NUCLEOTIDE SEQUENCE [LARGE SCALE GENOMIC DNA]</scope>
    <source>
        <strain evidence="9 10">ATCC 33301</strain>
    </source>
</reference>
<proteinExistence type="inferred from homology"/>
<feature type="transmembrane region" description="Helical" evidence="7">
    <location>
        <begin position="277"/>
        <end position="303"/>
    </location>
</feature>
<feature type="transmembrane region" description="Helical" evidence="7">
    <location>
        <begin position="130"/>
        <end position="149"/>
    </location>
</feature>
<keyword evidence="6 7" id="KW-0472">Membrane</keyword>
<keyword evidence="4 7" id="KW-0812">Transmembrane</keyword>
<dbReference type="InterPro" id="IPR050638">
    <property type="entry name" value="AA-Vitamin_Transporters"/>
</dbReference>
<dbReference type="OrthoDB" id="9787117at2"/>
<accession>A0A085JJD3</accession>
<evidence type="ECO:0000256" key="2">
    <source>
        <dbReference type="ARBA" id="ARBA00007362"/>
    </source>
</evidence>
<dbReference type="Pfam" id="PF00892">
    <property type="entry name" value="EamA"/>
    <property type="match status" value="2"/>
</dbReference>